<protein>
    <submittedName>
        <fullName evidence="2">Uncharacterized protein</fullName>
    </submittedName>
</protein>
<dbReference type="Proteomes" id="UP001642360">
    <property type="component" value="Unassembled WGS sequence"/>
</dbReference>
<keyword evidence="1" id="KW-0472">Membrane</keyword>
<name>A0ABC8SX02_9AQUA</name>
<keyword evidence="1" id="KW-1133">Transmembrane helix</keyword>
<dbReference type="EMBL" id="CAUOFW020003722">
    <property type="protein sequence ID" value="CAK9161644.1"/>
    <property type="molecule type" value="Genomic_DNA"/>
</dbReference>
<organism evidence="2 3">
    <name type="scientific">Ilex paraguariensis</name>
    <name type="common">yerba mate</name>
    <dbReference type="NCBI Taxonomy" id="185542"/>
    <lineage>
        <taxon>Eukaryota</taxon>
        <taxon>Viridiplantae</taxon>
        <taxon>Streptophyta</taxon>
        <taxon>Embryophyta</taxon>
        <taxon>Tracheophyta</taxon>
        <taxon>Spermatophyta</taxon>
        <taxon>Magnoliopsida</taxon>
        <taxon>eudicotyledons</taxon>
        <taxon>Gunneridae</taxon>
        <taxon>Pentapetalae</taxon>
        <taxon>asterids</taxon>
        <taxon>campanulids</taxon>
        <taxon>Aquifoliales</taxon>
        <taxon>Aquifoliaceae</taxon>
        <taxon>Ilex</taxon>
    </lineage>
</organism>
<feature type="transmembrane region" description="Helical" evidence="1">
    <location>
        <begin position="39"/>
        <end position="56"/>
    </location>
</feature>
<keyword evidence="3" id="KW-1185">Reference proteome</keyword>
<keyword evidence="1" id="KW-0812">Transmembrane</keyword>
<gene>
    <name evidence="2" type="ORF">ILEXP_LOCUS30453</name>
</gene>
<accession>A0ABC8SX02</accession>
<sequence length="60" mass="7173">RPEGITSRWSVLNQHYLLLKSVLQLSFYLNRTSKNARRMFHASLLYLLVFMFGLLCHREC</sequence>
<evidence type="ECO:0000313" key="3">
    <source>
        <dbReference type="Proteomes" id="UP001642360"/>
    </source>
</evidence>
<feature type="non-terminal residue" evidence="2">
    <location>
        <position position="1"/>
    </location>
</feature>
<feature type="non-terminal residue" evidence="2">
    <location>
        <position position="60"/>
    </location>
</feature>
<evidence type="ECO:0000313" key="2">
    <source>
        <dbReference type="EMBL" id="CAK9161644.1"/>
    </source>
</evidence>
<dbReference type="AlphaFoldDB" id="A0ABC8SX02"/>
<comment type="caution">
    <text evidence="2">The sequence shown here is derived from an EMBL/GenBank/DDBJ whole genome shotgun (WGS) entry which is preliminary data.</text>
</comment>
<evidence type="ECO:0000256" key="1">
    <source>
        <dbReference type="SAM" id="Phobius"/>
    </source>
</evidence>
<reference evidence="2 3" key="1">
    <citation type="submission" date="2024-02" db="EMBL/GenBank/DDBJ databases">
        <authorList>
            <person name="Vignale AGUSTIN F."/>
            <person name="Sosa J E."/>
            <person name="Modenutti C."/>
        </authorList>
    </citation>
    <scope>NUCLEOTIDE SEQUENCE [LARGE SCALE GENOMIC DNA]</scope>
</reference>
<proteinExistence type="predicted"/>